<dbReference type="OrthoDB" id="9813770at2"/>
<accession>A0A0C2NQ43</accession>
<protein>
    <submittedName>
        <fullName evidence="1">Thioredoxin</fullName>
    </submittedName>
</protein>
<dbReference type="PANTHER" id="PTHR13887">
    <property type="entry name" value="GLUTATHIONE S-TRANSFERASE KAPPA"/>
    <property type="match status" value="1"/>
</dbReference>
<gene>
    <name evidence="1" type="ORF">OJ16_15245</name>
</gene>
<accession>A0A0C2K2J7</accession>
<proteinExistence type="predicted"/>
<dbReference type="EMBL" id="JTKH01000024">
    <property type="protein sequence ID" value="KII76168.1"/>
    <property type="molecule type" value="Genomic_DNA"/>
</dbReference>
<comment type="caution">
    <text evidence="1">The sequence shown here is derived from an EMBL/GenBank/DDBJ whole genome shotgun (WGS) entry which is preliminary data.</text>
</comment>
<dbReference type="PANTHER" id="PTHR13887:SF54">
    <property type="entry name" value="DSBA FAMILY PROTEIN"/>
    <property type="match status" value="1"/>
</dbReference>
<dbReference type="Gene3D" id="3.40.30.10">
    <property type="entry name" value="Glutaredoxin"/>
    <property type="match status" value="1"/>
</dbReference>
<organism evidence="1 2">
    <name type="scientific">Vibrio renipiscarius</name>
    <dbReference type="NCBI Taxonomy" id="1461322"/>
    <lineage>
        <taxon>Bacteria</taxon>
        <taxon>Pseudomonadati</taxon>
        <taxon>Pseudomonadota</taxon>
        <taxon>Gammaproteobacteria</taxon>
        <taxon>Vibrionales</taxon>
        <taxon>Vibrionaceae</taxon>
        <taxon>Vibrio</taxon>
    </lineage>
</organism>
<dbReference type="InterPro" id="IPR036249">
    <property type="entry name" value="Thioredoxin-like_sf"/>
</dbReference>
<dbReference type="STRING" id="1461322.OJ16_15245"/>
<dbReference type="CDD" id="cd03025">
    <property type="entry name" value="DsbA_FrnE_like"/>
    <property type="match status" value="1"/>
</dbReference>
<dbReference type="Gene3D" id="1.10.472.60">
    <property type="entry name" value="putative protein disulfide isomerase domain"/>
    <property type="match status" value="1"/>
</dbReference>
<dbReference type="SUPFAM" id="SSF52833">
    <property type="entry name" value="Thioredoxin-like"/>
    <property type="match status" value="1"/>
</dbReference>
<dbReference type="Pfam" id="PF13743">
    <property type="entry name" value="Thioredoxin_5"/>
    <property type="match status" value="1"/>
</dbReference>
<dbReference type="RefSeq" id="WP_040992102.1">
    <property type="nucleotide sequence ID" value="NZ_JTKH01000024.1"/>
</dbReference>
<keyword evidence="2" id="KW-1185">Reference proteome</keyword>
<evidence type="ECO:0000313" key="1">
    <source>
        <dbReference type="EMBL" id="KII76168.1"/>
    </source>
</evidence>
<evidence type="ECO:0000313" key="2">
    <source>
        <dbReference type="Proteomes" id="UP000031672"/>
    </source>
</evidence>
<reference evidence="1 2" key="1">
    <citation type="submission" date="2014-11" db="EMBL/GenBank/DDBJ databases">
        <title>Draft Genome Sequence of Vibrio piscirenalis strains CECT 8603T and CECT 8604, two marine Gammaproteobacterium isolated from cultured gilthead sea bream (Sparus aurata).</title>
        <authorList>
            <person name="Arahal D.R."/>
            <person name="Rodrigo-Torres L."/>
            <person name="Lucena T."/>
            <person name="Pujalte M.J."/>
        </authorList>
    </citation>
    <scope>NUCLEOTIDE SEQUENCE [LARGE SCALE GENOMIC DNA]</scope>
    <source>
        <strain evidence="1 2">DCR 1-4-2</strain>
    </source>
</reference>
<dbReference type="AlphaFoldDB" id="A0A0C2NQ43"/>
<sequence>MNQSTLYYVHDPMCSWCWGYQPVWQQLQQMLAQQWPTQLTIRYLVGGLAADSDEPMPLEQQRVIASYWHKIEQELKTPFNYDFWRENIPRRSTYPACRAVIAARNQNAERTMISAIQQAYYLRALNPSDTSILLQLAKELHLDHDQFKADMESDQLNQQLLDEIHQARMIGGNSFPSLFLERQGEITELPIDYHHAEPTKQIIECLLR</sequence>
<dbReference type="Proteomes" id="UP000031672">
    <property type="component" value="Unassembled WGS sequence"/>
</dbReference>
<name>A0A0C2NQ43_9VIBR</name>